<accession>A0A9N8KBQ3</accession>
<dbReference type="AlphaFoldDB" id="A0A9N8KBQ3"/>
<evidence type="ECO:0000313" key="1">
    <source>
        <dbReference type="EMBL" id="CAD0099971.1"/>
    </source>
</evidence>
<dbReference type="Proteomes" id="UP000714618">
    <property type="component" value="Unassembled WGS sequence"/>
</dbReference>
<comment type="caution">
    <text evidence="1">The sequence shown here is derived from an EMBL/GenBank/DDBJ whole genome shotgun (WGS) entry which is preliminary data.</text>
</comment>
<organism evidence="1 2">
    <name type="scientific">Aureobasidium mustum</name>
    <dbReference type="NCBI Taxonomy" id="2773714"/>
    <lineage>
        <taxon>Eukaryota</taxon>
        <taxon>Fungi</taxon>
        <taxon>Dikarya</taxon>
        <taxon>Ascomycota</taxon>
        <taxon>Pezizomycotina</taxon>
        <taxon>Dothideomycetes</taxon>
        <taxon>Dothideomycetidae</taxon>
        <taxon>Dothideales</taxon>
        <taxon>Saccotheciaceae</taxon>
        <taxon>Aureobasidium</taxon>
    </lineage>
</organism>
<sequence>MPTIPDRAQTEDSTSFSPDAYFDAWEKGDITAPYDNDFRKFILTTFGLPKDDTYTYAAVAEVTLLQAQTYVEFGGQGGLHAWYRDDQGKPKALVGLASNAKKDSIRASIGQHLQSLYQPPSPDRKIVISKLKKEHTNPYLDVWAWSCQNLEWAGPEDATSKVRFSHAILPILYHHFGCVCPSYESLSIIYQLAKGRPVVDLGSGNGYWSYMLRVFNKQKPLTVVPVDNGISEWRTVWVPDTNQIDGVEYLKKNNDGKDQVLLLVYPQVGLEFTSKILRAYKGDTIICAGTQNSNGYTAFAKETIADWIAREMPVFEKVCQIPLPSFAAKDEALFAFQRKAS</sequence>
<dbReference type="PANTHER" id="PTHR39290:SF6">
    <property type="entry name" value="S-ADENOSYL-L-METHIONINE-DEPENDENT METHYLTRANSFERASES SUPERFAMILY PROTEIN"/>
    <property type="match status" value="1"/>
</dbReference>
<reference evidence="1" key="1">
    <citation type="submission" date="2020-06" db="EMBL/GenBank/DDBJ databases">
        <authorList>
            <person name="Onetto C."/>
        </authorList>
    </citation>
    <scope>NUCLEOTIDE SEQUENCE</scope>
</reference>
<evidence type="ECO:0008006" key="3">
    <source>
        <dbReference type="Google" id="ProtNLM"/>
    </source>
</evidence>
<dbReference type="PANTHER" id="PTHR39290">
    <property type="entry name" value="C3H1-TYPE DOMAIN-CONTAINING PROTEIN-RELATED"/>
    <property type="match status" value="1"/>
</dbReference>
<dbReference type="OrthoDB" id="5411518at2759"/>
<keyword evidence="2" id="KW-1185">Reference proteome</keyword>
<proteinExistence type="predicted"/>
<gene>
    <name evidence="1" type="ORF">AWRI4233_LOCUS8796</name>
</gene>
<dbReference type="EMBL" id="CAIJEO010000011">
    <property type="protein sequence ID" value="CAD0099971.1"/>
    <property type="molecule type" value="Genomic_DNA"/>
</dbReference>
<name>A0A9N8KBQ3_9PEZI</name>
<evidence type="ECO:0000313" key="2">
    <source>
        <dbReference type="Proteomes" id="UP000714618"/>
    </source>
</evidence>
<protein>
    <recommendedName>
        <fullName evidence="3">S-adenosyl-L-methionine-dependent methyltransferase</fullName>
    </recommendedName>
</protein>